<keyword evidence="1" id="KW-0677">Repeat</keyword>
<reference evidence="2 3" key="1">
    <citation type="journal article" date="2012" name="Genome Biol.">
        <title>Genome and low-iron response of an oceanic diatom adapted to chronic iron limitation.</title>
        <authorList>
            <person name="Lommer M."/>
            <person name="Specht M."/>
            <person name="Roy A.S."/>
            <person name="Kraemer L."/>
            <person name="Andreson R."/>
            <person name="Gutowska M.A."/>
            <person name="Wolf J."/>
            <person name="Bergner S.V."/>
            <person name="Schilhabel M.B."/>
            <person name="Klostermeier U.C."/>
            <person name="Beiko R.G."/>
            <person name="Rosenstiel P."/>
            <person name="Hippler M."/>
            <person name="Laroche J."/>
        </authorList>
    </citation>
    <scope>NUCLEOTIDE SEQUENCE [LARGE SCALE GENOMIC DNA]</scope>
    <source>
        <strain evidence="2 3">CCMP1005</strain>
    </source>
</reference>
<comment type="caution">
    <text evidence="2">The sequence shown here is derived from an EMBL/GenBank/DDBJ whole genome shotgun (WGS) entry which is preliminary data.</text>
</comment>
<name>K0SGK4_THAOC</name>
<gene>
    <name evidence="2" type="ORF">THAOC_19610</name>
</gene>
<dbReference type="PANTHER" id="PTHR47942:SF63">
    <property type="entry name" value="PENTATRICOPEPTIDE REPEAT-CONTAINING PROTEIN"/>
    <property type="match status" value="1"/>
</dbReference>
<sequence>MIRRIASPSIALARRSGRMLNEDTRARRGVKRVNVGRRRREVTTIAFDGRDVSYFNGGGDLSISTPSTESLIPTDGSITSVAAKNCDTSSSNSQESFMNQIEQWVAMNPKTAPYKAEEALSRLWVAQQEVFSEDPSGDAPILISTESVNRVMKAWEHSGLGIVAAERAERLLRWMEEDLQGARAALLPRADYHSYASVISSWSKAAITESAKPCKSQVVTNSRGRVKQTMISQSTKIGFECAKQSEEMLMKMQREHERRLQEDGAYTDELQPDTALFHHVLRGWSEIKGGTKASATRAIRILDLMQELRHHQSHSESWQGLRFFKILPNLTTYKLAIKAWTSAVHTPEGPDRAEEILRHMLSMSSAGNAADISPDLHCFHMVMSAHAELVRKKRARSDDGVPSVERARKVTALVEWLDLISMRNSKLRPTAETLRIAIAETEDYNTLINACSFARGVGVGVIDEDDIDALVQKQMTHLHLFGMAEQALQSLLSSSTAKADSATFSGILRACTNLVPDTDERDAKVLELFRLAYQTEPCDSAVAKATSPERKQSPAGGGCVDANVLRQLRKSLPTTEAYIKARERFESYRLLRAGSSNESAH</sequence>
<keyword evidence="3" id="KW-1185">Reference proteome</keyword>
<dbReference type="OMA" id="TRAMRIM"/>
<dbReference type="AlphaFoldDB" id="K0SGK4"/>
<evidence type="ECO:0000313" key="3">
    <source>
        <dbReference type="Proteomes" id="UP000266841"/>
    </source>
</evidence>
<dbReference type="eggNOG" id="ENOG502QWZV">
    <property type="taxonomic scope" value="Eukaryota"/>
</dbReference>
<dbReference type="InterPro" id="IPR051222">
    <property type="entry name" value="PPR/CCM1_RNA-binding"/>
</dbReference>
<dbReference type="Proteomes" id="UP000266841">
    <property type="component" value="Unassembled WGS sequence"/>
</dbReference>
<organism evidence="2 3">
    <name type="scientific">Thalassiosira oceanica</name>
    <name type="common">Marine diatom</name>
    <dbReference type="NCBI Taxonomy" id="159749"/>
    <lineage>
        <taxon>Eukaryota</taxon>
        <taxon>Sar</taxon>
        <taxon>Stramenopiles</taxon>
        <taxon>Ochrophyta</taxon>
        <taxon>Bacillariophyta</taxon>
        <taxon>Coscinodiscophyceae</taxon>
        <taxon>Thalassiosirophycidae</taxon>
        <taxon>Thalassiosirales</taxon>
        <taxon>Thalassiosiraceae</taxon>
        <taxon>Thalassiosira</taxon>
    </lineage>
</organism>
<evidence type="ECO:0000256" key="1">
    <source>
        <dbReference type="ARBA" id="ARBA00022737"/>
    </source>
</evidence>
<dbReference type="OrthoDB" id="10519046at2759"/>
<protein>
    <recommendedName>
        <fullName evidence="4">Pentacotripeptide-repeat region of PRORP domain-containing protein</fullName>
    </recommendedName>
</protein>
<dbReference type="Gene3D" id="1.25.40.10">
    <property type="entry name" value="Tetratricopeptide repeat domain"/>
    <property type="match status" value="1"/>
</dbReference>
<accession>K0SGK4</accession>
<proteinExistence type="predicted"/>
<evidence type="ECO:0000313" key="2">
    <source>
        <dbReference type="EMBL" id="EJK60101.1"/>
    </source>
</evidence>
<evidence type="ECO:0008006" key="4">
    <source>
        <dbReference type="Google" id="ProtNLM"/>
    </source>
</evidence>
<dbReference type="EMBL" id="AGNL01021537">
    <property type="protein sequence ID" value="EJK60101.1"/>
    <property type="molecule type" value="Genomic_DNA"/>
</dbReference>
<dbReference type="PANTHER" id="PTHR47942">
    <property type="entry name" value="TETRATRICOPEPTIDE REPEAT (TPR)-LIKE SUPERFAMILY PROTEIN-RELATED"/>
    <property type="match status" value="1"/>
</dbReference>
<dbReference type="InterPro" id="IPR011990">
    <property type="entry name" value="TPR-like_helical_dom_sf"/>
</dbReference>